<dbReference type="RefSeq" id="WP_160745629.1">
    <property type="nucleotide sequence ID" value="NZ_WTYK01000002.1"/>
</dbReference>
<evidence type="ECO:0000256" key="1">
    <source>
        <dbReference type="ARBA" id="ARBA00022670"/>
    </source>
</evidence>
<dbReference type="InterPro" id="IPR036034">
    <property type="entry name" value="PDZ_sf"/>
</dbReference>
<gene>
    <name evidence="9" type="ORF">GRI75_03765</name>
</gene>
<evidence type="ECO:0000256" key="3">
    <source>
        <dbReference type="ARBA" id="ARBA00022801"/>
    </source>
</evidence>
<keyword evidence="10" id="KW-1185">Reference proteome</keyword>
<dbReference type="GO" id="GO:0051603">
    <property type="term" value="P:proteolysis involved in protein catabolic process"/>
    <property type="evidence" value="ECO:0007669"/>
    <property type="project" value="TreeGrafter"/>
</dbReference>
<reference evidence="9 10" key="1">
    <citation type="submission" date="2019-12" db="EMBL/GenBank/DDBJ databases">
        <title>Genomic-based taxomic classification of the family Erythrobacteraceae.</title>
        <authorList>
            <person name="Xu L."/>
        </authorList>
    </citation>
    <scope>NUCLEOTIDE SEQUENCE [LARGE SCALE GENOMIC DNA]</scope>
    <source>
        <strain evidence="9 10">MCCC 1K02066</strain>
    </source>
</reference>
<feature type="signal peptide" evidence="7">
    <location>
        <begin position="1"/>
        <end position="19"/>
    </location>
</feature>
<dbReference type="Proteomes" id="UP000469159">
    <property type="component" value="Unassembled WGS sequence"/>
</dbReference>
<comment type="similarity">
    <text evidence="6">Belongs to the peptidase M48 family.</text>
</comment>
<evidence type="ECO:0000256" key="7">
    <source>
        <dbReference type="SAM" id="SignalP"/>
    </source>
</evidence>
<protein>
    <submittedName>
        <fullName evidence="9">Peptidase M48 family protein</fullName>
    </submittedName>
</protein>
<evidence type="ECO:0000313" key="9">
    <source>
        <dbReference type="EMBL" id="MXP40763.1"/>
    </source>
</evidence>
<keyword evidence="1 6" id="KW-0645">Protease</keyword>
<sequence length="318" mass="33526">MKISNLVAAALMAAGPAVAQDAPAAGSLRAQDERLLRIAEPILASNLALCDRTMPRLGVALQSTDQYAAGQDPGFAAPVAFAVVLPQSAAAQAGIAPNDGLLSVNRQPVAKRAELQASPLRDSAFAAIAEHAVGEPLRLEVVSRGARREVVLNPPAECRILAEILADSGTTARSDGRVIQISRGLAARATDGEIAAIFAHELAHSILRHRDRLSAADVSKGLGGEFGRDRRLNREAEIEADRLSVHLLANAGLDPATAPAFWRSPLGKQIGGGLFRSRVYPSPEARAQQLEREIADYLSGGPPSYPGHLLAQRGRPLE</sequence>
<comment type="cofactor">
    <cofactor evidence="6">
        <name>Zn(2+)</name>
        <dbReference type="ChEBI" id="CHEBI:29105"/>
    </cofactor>
    <text evidence="6">Binds 1 zinc ion per subunit.</text>
</comment>
<dbReference type="InterPro" id="IPR051156">
    <property type="entry name" value="Mito/Outer_Membr_Metalloprot"/>
</dbReference>
<dbReference type="CDD" id="cd07342">
    <property type="entry name" value="M48C_Oma1_like"/>
    <property type="match status" value="1"/>
</dbReference>
<evidence type="ECO:0000256" key="4">
    <source>
        <dbReference type="ARBA" id="ARBA00022833"/>
    </source>
</evidence>
<evidence type="ECO:0000256" key="5">
    <source>
        <dbReference type="ARBA" id="ARBA00023049"/>
    </source>
</evidence>
<comment type="caution">
    <text evidence="9">The sequence shown here is derived from an EMBL/GenBank/DDBJ whole genome shotgun (WGS) entry which is preliminary data.</text>
</comment>
<dbReference type="Pfam" id="PF01435">
    <property type="entry name" value="Peptidase_M48"/>
    <property type="match status" value="1"/>
</dbReference>
<evidence type="ECO:0000256" key="2">
    <source>
        <dbReference type="ARBA" id="ARBA00022723"/>
    </source>
</evidence>
<accession>A0A6I4UT35</accession>
<keyword evidence="4 6" id="KW-0862">Zinc</keyword>
<dbReference type="InterPro" id="IPR001915">
    <property type="entry name" value="Peptidase_M48"/>
</dbReference>
<keyword evidence="5 6" id="KW-0482">Metalloprotease</keyword>
<dbReference type="Gene3D" id="2.30.42.10">
    <property type="match status" value="1"/>
</dbReference>
<dbReference type="SUPFAM" id="SSF50156">
    <property type="entry name" value="PDZ domain-like"/>
    <property type="match status" value="1"/>
</dbReference>
<feature type="domain" description="Peptidase M48" evidence="8">
    <location>
        <begin position="176"/>
        <end position="210"/>
    </location>
</feature>
<dbReference type="EMBL" id="WTYK01000002">
    <property type="protein sequence ID" value="MXP40763.1"/>
    <property type="molecule type" value="Genomic_DNA"/>
</dbReference>
<organism evidence="9 10">
    <name type="scientific">Croceibacterium soli</name>
    <dbReference type="NCBI Taxonomy" id="1739690"/>
    <lineage>
        <taxon>Bacteria</taxon>
        <taxon>Pseudomonadati</taxon>
        <taxon>Pseudomonadota</taxon>
        <taxon>Alphaproteobacteria</taxon>
        <taxon>Sphingomonadales</taxon>
        <taxon>Erythrobacteraceae</taxon>
        <taxon>Croceibacterium</taxon>
    </lineage>
</organism>
<dbReference type="GO" id="GO:0016020">
    <property type="term" value="C:membrane"/>
    <property type="evidence" value="ECO:0007669"/>
    <property type="project" value="TreeGrafter"/>
</dbReference>
<evidence type="ECO:0000256" key="6">
    <source>
        <dbReference type="RuleBase" id="RU003983"/>
    </source>
</evidence>
<keyword evidence="2" id="KW-0479">Metal-binding</keyword>
<keyword evidence="3 6" id="KW-0378">Hydrolase</keyword>
<keyword evidence="7" id="KW-0732">Signal</keyword>
<dbReference type="OrthoDB" id="7338723at2"/>
<evidence type="ECO:0000259" key="8">
    <source>
        <dbReference type="Pfam" id="PF01435"/>
    </source>
</evidence>
<dbReference type="GO" id="GO:0046872">
    <property type="term" value="F:metal ion binding"/>
    <property type="evidence" value="ECO:0007669"/>
    <property type="project" value="UniProtKB-KW"/>
</dbReference>
<dbReference type="AlphaFoldDB" id="A0A6I4UT35"/>
<feature type="chain" id="PRO_5026342861" evidence="7">
    <location>
        <begin position="20"/>
        <end position="318"/>
    </location>
</feature>
<dbReference type="PANTHER" id="PTHR22726">
    <property type="entry name" value="METALLOENDOPEPTIDASE OMA1"/>
    <property type="match status" value="1"/>
</dbReference>
<evidence type="ECO:0000313" key="10">
    <source>
        <dbReference type="Proteomes" id="UP000469159"/>
    </source>
</evidence>
<proteinExistence type="inferred from homology"/>
<name>A0A6I4UT35_9SPHN</name>
<dbReference type="GO" id="GO:0004222">
    <property type="term" value="F:metalloendopeptidase activity"/>
    <property type="evidence" value="ECO:0007669"/>
    <property type="project" value="InterPro"/>
</dbReference>
<dbReference type="PANTHER" id="PTHR22726:SF1">
    <property type="entry name" value="METALLOENDOPEPTIDASE OMA1, MITOCHONDRIAL"/>
    <property type="match status" value="1"/>
</dbReference>
<dbReference type="Gene3D" id="3.30.2010.10">
    <property type="entry name" value="Metalloproteases ('zincins'), catalytic domain"/>
    <property type="match status" value="1"/>
</dbReference>